<feature type="non-terminal residue" evidence="3">
    <location>
        <position position="1"/>
    </location>
</feature>
<evidence type="ECO:0000313" key="3">
    <source>
        <dbReference type="EMBL" id="GAG23693.1"/>
    </source>
</evidence>
<protein>
    <recommendedName>
        <fullName evidence="2">Glutamine amidotransferase domain-containing protein</fullName>
    </recommendedName>
</protein>
<sequence>SLNDTEKYDAIILSGSYDFLPTEEDFSKEIKLIKEYSKPILGICFGFQLICYAYGSKLEKLYAEEKGILHIDITIPDKIFDGLNSLKVFENHRWYIKEIKTLIPLAKSKDGIEAIKHPEKKIYGFQFHPESFIKKTDGKRLIRNFLELCQDK</sequence>
<dbReference type="InterPro" id="IPR017926">
    <property type="entry name" value="GATASE"/>
</dbReference>
<dbReference type="SUPFAM" id="SSF52317">
    <property type="entry name" value="Class I glutamine amidotransferase-like"/>
    <property type="match status" value="1"/>
</dbReference>
<dbReference type="PRINTS" id="PR00097">
    <property type="entry name" value="ANTSNTHASEII"/>
</dbReference>
<dbReference type="PANTHER" id="PTHR43418:SF4">
    <property type="entry name" value="MULTIFUNCTIONAL TRYPTOPHAN BIOSYNTHESIS PROTEIN"/>
    <property type="match status" value="1"/>
</dbReference>
<dbReference type="GO" id="GO:0005829">
    <property type="term" value="C:cytosol"/>
    <property type="evidence" value="ECO:0007669"/>
    <property type="project" value="TreeGrafter"/>
</dbReference>
<name>X0WGP2_9ZZZZ</name>
<gene>
    <name evidence="3" type="ORF">S01H1_60828</name>
</gene>
<dbReference type="InterPro" id="IPR029062">
    <property type="entry name" value="Class_I_gatase-like"/>
</dbReference>
<dbReference type="PANTHER" id="PTHR43418">
    <property type="entry name" value="MULTIFUNCTIONAL TRYPTOPHAN BIOSYNTHESIS PROTEIN-RELATED"/>
    <property type="match status" value="1"/>
</dbReference>
<reference evidence="3" key="1">
    <citation type="journal article" date="2014" name="Front. Microbiol.">
        <title>High frequency of phylogenetically diverse reductive dehalogenase-homologous genes in deep subseafloor sedimentary metagenomes.</title>
        <authorList>
            <person name="Kawai M."/>
            <person name="Futagami T."/>
            <person name="Toyoda A."/>
            <person name="Takaki Y."/>
            <person name="Nishi S."/>
            <person name="Hori S."/>
            <person name="Arai W."/>
            <person name="Tsubouchi T."/>
            <person name="Morono Y."/>
            <person name="Uchiyama I."/>
            <person name="Ito T."/>
            <person name="Fujiyama A."/>
            <person name="Inagaki F."/>
            <person name="Takami H."/>
        </authorList>
    </citation>
    <scope>NUCLEOTIDE SEQUENCE</scope>
    <source>
        <strain evidence="3">Expedition CK06-06</strain>
    </source>
</reference>
<dbReference type="Pfam" id="PF00117">
    <property type="entry name" value="GATase"/>
    <property type="match status" value="1"/>
</dbReference>
<evidence type="ECO:0000256" key="1">
    <source>
        <dbReference type="ARBA" id="ARBA00022962"/>
    </source>
</evidence>
<dbReference type="PRINTS" id="PR00096">
    <property type="entry name" value="GATASE"/>
</dbReference>
<proteinExistence type="predicted"/>
<dbReference type="AlphaFoldDB" id="X0WGP2"/>
<accession>X0WGP2</accession>
<comment type="caution">
    <text evidence="3">The sequence shown here is derived from an EMBL/GenBank/DDBJ whole genome shotgun (WGS) entry which is preliminary data.</text>
</comment>
<evidence type="ECO:0000259" key="2">
    <source>
        <dbReference type="Pfam" id="PF00117"/>
    </source>
</evidence>
<dbReference type="GO" id="GO:0000162">
    <property type="term" value="P:L-tryptophan biosynthetic process"/>
    <property type="evidence" value="ECO:0007669"/>
    <property type="project" value="TreeGrafter"/>
</dbReference>
<feature type="domain" description="Glutamine amidotransferase" evidence="2">
    <location>
        <begin position="5"/>
        <end position="146"/>
    </location>
</feature>
<dbReference type="GO" id="GO:0004049">
    <property type="term" value="F:anthranilate synthase activity"/>
    <property type="evidence" value="ECO:0007669"/>
    <property type="project" value="TreeGrafter"/>
</dbReference>
<organism evidence="3">
    <name type="scientific">marine sediment metagenome</name>
    <dbReference type="NCBI Taxonomy" id="412755"/>
    <lineage>
        <taxon>unclassified sequences</taxon>
        <taxon>metagenomes</taxon>
        <taxon>ecological metagenomes</taxon>
    </lineage>
</organism>
<dbReference type="InterPro" id="IPR050472">
    <property type="entry name" value="Anth_synth/Amidotransfase"/>
</dbReference>
<dbReference type="EMBL" id="BARS01039851">
    <property type="protein sequence ID" value="GAG23693.1"/>
    <property type="molecule type" value="Genomic_DNA"/>
</dbReference>
<dbReference type="PROSITE" id="PS51273">
    <property type="entry name" value="GATASE_TYPE_1"/>
    <property type="match status" value="1"/>
</dbReference>
<dbReference type="Gene3D" id="3.40.50.880">
    <property type="match status" value="1"/>
</dbReference>
<keyword evidence="1" id="KW-0315">Glutamine amidotransferase</keyword>